<reference evidence="4 5" key="1">
    <citation type="submission" date="2023-03" db="EMBL/GenBank/DDBJ databases">
        <authorList>
            <person name="Pearce D."/>
        </authorList>
    </citation>
    <scope>NUCLEOTIDE SEQUENCE [LARGE SCALE GENOMIC DNA]</scope>
    <source>
        <strain evidence="4">Msz</strain>
    </source>
</reference>
<proteinExistence type="predicted"/>
<feature type="region of interest" description="Disordered" evidence="1">
    <location>
        <begin position="176"/>
        <end position="223"/>
    </location>
</feature>
<feature type="domain" description="CHRD" evidence="3">
    <location>
        <begin position="25"/>
        <end position="182"/>
    </location>
</feature>
<feature type="chain" id="PRO_5046221176" evidence="2">
    <location>
        <begin position="23"/>
        <end position="223"/>
    </location>
</feature>
<dbReference type="EMBL" id="OX458333">
    <property type="protein sequence ID" value="CAI8890237.1"/>
    <property type="molecule type" value="Genomic_DNA"/>
</dbReference>
<dbReference type="Pfam" id="PF07452">
    <property type="entry name" value="CHRD"/>
    <property type="match status" value="1"/>
</dbReference>
<evidence type="ECO:0000313" key="5">
    <source>
        <dbReference type="Proteomes" id="UP001162030"/>
    </source>
</evidence>
<evidence type="ECO:0000256" key="1">
    <source>
        <dbReference type="SAM" id="MobiDB-lite"/>
    </source>
</evidence>
<dbReference type="Proteomes" id="UP001162030">
    <property type="component" value="Chromosome"/>
</dbReference>
<feature type="signal peptide" evidence="2">
    <location>
        <begin position="1"/>
        <end position="22"/>
    </location>
</feature>
<evidence type="ECO:0000313" key="4">
    <source>
        <dbReference type="EMBL" id="CAI8890237.1"/>
    </source>
</evidence>
<keyword evidence="2" id="KW-0732">Signal</keyword>
<protein>
    <submittedName>
        <fullName evidence="4">CHRD domain-containing protein</fullName>
    </submittedName>
</protein>
<organism evidence="4 5">
    <name type="scientific">Methylocaldum szegediense</name>
    <dbReference type="NCBI Taxonomy" id="73780"/>
    <lineage>
        <taxon>Bacteria</taxon>
        <taxon>Pseudomonadati</taxon>
        <taxon>Pseudomonadota</taxon>
        <taxon>Gammaproteobacteria</taxon>
        <taxon>Methylococcales</taxon>
        <taxon>Methylococcaceae</taxon>
        <taxon>Methylocaldum</taxon>
    </lineage>
</organism>
<evidence type="ECO:0000259" key="3">
    <source>
        <dbReference type="PROSITE" id="PS50933"/>
    </source>
</evidence>
<dbReference type="PROSITE" id="PS50933">
    <property type="entry name" value="CHRD"/>
    <property type="match status" value="1"/>
</dbReference>
<feature type="compositionally biased region" description="Low complexity" evidence="1">
    <location>
        <begin position="195"/>
        <end position="211"/>
    </location>
</feature>
<accession>A0ABN8X7Z0</accession>
<sequence>MMMRKKAISILLAGLFSGAVYSQQEQGPFVANLTGQDEVPPVESTVRGVGIFTLNQESTQLTYHLIVNQLQQAAEDGTRLTQAHLRCGQQGVAGPIVVDLLGAVRGGVAPPLEVRAVLSDANIIQEPDPNADNQTCADVLGTPITTLAELVQAIEAGNVYVNVHSEQNPTGEIRGQLTSITAGAQPPGEQPPGQQPSGEQPSGEQPSGEQPAGEQAPGEQPAQ</sequence>
<name>A0ABN8X7Z0_9GAMM</name>
<evidence type="ECO:0000256" key="2">
    <source>
        <dbReference type="SAM" id="SignalP"/>
    </source>
</evidence>
<dbReference type="SMART" id="SM00754">
    <property type="entry name" value="CHRD"/>
    <property type="match status" value="1"/>
</dbReference>
<gene>
    <name evidence="4" type="ORF">MSZNOR_3233</name>
</gene>
<keyword evidence="5" id="KW-1185">Reference proteome</keyword>
<dbReference type="RefSeq" id="WP_162144331.1">
    <property type="nucleotide sequence ID" value="NZ_OX458333.1"/>
</dbReference>
<dbReference type="InterPro" id="IPR010895">
    <property type="entry name" value="CHRD"/>
</dbReference>